<dbReference type="EMBL" id="JBHRZI010000011">
    <property type="protein sequence ID" value="MFC3892554.1"/>
    <property type="molecule type" value="Genomic_DNA"/>
</dbReference>
<organism evidence="2 3">
    <name type="scientific">Lentzea rhizosphaerae</name>
    <dbReference type="NCBI Taxonomy" id="2041025"/>
    <lineage>
        <taxon>Bacteria</taxon>
        <taxon>Bacillati</taxon>
        <taxon>Actinomycetota</taxon>
        <taxon>Actinomycetes</taxon>
        <taxon>Pseudonocardiales</taxon>
        <taxon>Pseudonocardiaceae</taxon>
        <taxon>Lentzea</taxon>
    </lineage>
</organism>
<evidence type="ECO:0000313" key="3">
    <source>
        <dbReference type="Proteomes" id="UP001595690"/>
    </source>
</evidence>
<comment type="caution">
    <text evidence="2">The sequence shown here is derived from an EMBL/GenBank/DDBJ whole genome shotgun (WGS) entry which is preliminary data.</text>
</comment>
<keyword evidence="3" id="KW-1185">Reference proteome</keyword>
<protein>
    <recommendedName>
        <fullName evidence="4">Hydrophobic W protein</fullName>
    </recommendedName>
</protein>
<feature type="signal peptide" evidence="1">
    <location>
        <begin position="1"/>
        <end position="31"/>
    </location>
</feature>
<gene>
    <name evidence="2" type="ORF">ACFOWZ_13815</name>
</gene>
<reference evidence="3" key="1">
    <citation type="journal article" date="2019" name="Int. J. Syst. Evol. Microbiol.">
        <title>The Global Catalogue of Microorganisms (GCM) 10K type strain sequencing project: providing services to taxonomists for standard genome sequencing and annotation.</title>
        <authorList>
            <consortium name="The Broad Institute Genomics Platform"/>
            <consortium name="The Broad Institute Genome Sequencing Center for Infectious Disease"/>
            <person name="Wu L."/>
            <person name="Ma J."/>
        </authorList>
    </citation>
    <scope>NUCLEOTIDE SEQUENCE [LARGE SCALE GENOMIC DNA]</scope>
    <source>
        <strain evidence="3">CGMCC 4.7405</strain>
    </source>
</reference>
<sequence>MRSFSRAVKAALGTVGLVAALLGAVAAPANAEASGPAATAEEALRQAGGISPGLDLPLPPEMVGSATPTICFSGHVQNVGWQHLECYEGDDRHRAYAGTEGRGLRLEALRVVATNTGGTTCVQAHVQNVGWQNPKCVVDNSTAEIGTFGQSLRMEAFGLSNSNKNRTVCAEAHMQDHGWLGEKCESLGNSTVVGIASHGLRMEALRGKLY</sequence>
<keyword evidence="1" id="KW-0732">Signal</keyword>
<dbReference type="Proteomes" id="UP001595690">
    <property type="component" value="Unassembled WGS sequence"/>
</dbReference>
<dbReference type="SMART" id="SM00728">
    <property type="entry name" value="ChW"/>
    <property type="match status" value="2"/>
</dbReference>
<dbReference type="Pfam" id="PF07538">
    <property type="entry name" value="ChW"/>
    <property type="match status" value="2"/>
</dbReference>
<dbReference type="InterPro" id="IPR006637">
    <property type="entry name" value="ChW"/>
</dbReference>
<dbReference type="RefSeq" id="WP_382372257.1">
    <property type="nucleotide sequence ID" value="NZ_JBHRZI010000011.1"/>
</dbReference>
<name>A0ABV8BS86_9PSEU</name>
<evidence type="ECO:0000313" key="2">
    <source>
        <dbReference type="EMBL" id="MFC3892554.1"/>
    </source>
</evidence>
<proteinExistence type="predicted"/>
<evidence type="ECO:0008006" key="4">
    <source>
        <dbReference type="Google" id="ProtNLM"/>
    </source>
</evidence>
<feature type="chain" id="PRO_5046005873" description="Hydrophobic W protein" evidence="1">
    <location>
        <begin position="32"/>
        <end position="210"/>
    </location>
</feature>
<evidence type="ECO:0000256" key="1">
    <source>
        <dbReference type="SAM" id="SignalP"/>
    </source>
</evidence>
<accession>A0ABV8BS86</accession>